<evidence type="ECO:0000313" key="3">
    <source>
        <dbReference type="EMBL" id="GGL46051.1"/>
    </source>
</evidence>
<feature type="transmembrane region" description="Helical" evidence="2">
    <location>
        <begin position="1036"/>
        <end position="1060"/>
    </location>
</feature>
<dbReference type="Gene3D" id="3.30.70.1430">
    <property type="entry name" value="Multidrug efflux transporter AcrB pore domain"/>
    <property type="match status" value="2"/>
</dbReference>
<evidence type="ECO:0000313" key="4">
    <source>
        <dbReference type="Proteomes" id="UP000654670"/>
    </source>
</evidence>
<dbReference type="RefSeq" id="WP_188801751.1">
    <property type="nucleotide sequence ID" value="NZ_BMOK01000002.1"/>
</dbReference>
<reference evidence="3" key="2">
    <citation type="submission" date="2020-09" db="EMBL/GenBank/DDBJ databases">
        <authorList>
            <person name="Sun Q."/>
            <person name="Ohkuma M."/>
        </authorList>
    </citation>
    <scope>NUCLEOTIDE SEQUENCE</scope>
    <source>
        <strain evidence="3">JCM 15325</strain>
    </source>
</reference>
<sequence length="1079" mass="114724">MKKIISFSMHNKLAVWLLTLIVIVGGIYAGASMKMETMPNFNIPVVSVSTIYNGATPDEIDSSITQPIEQKLRSLPGVQNVSSTSATGMSSVVVEYGYNQDMNQAVNDIKGVVDQLTLPSQAQKPNVMKISMNAMPVYSLSITGKGQSLDQLTSKVQNDLLPAVESVSGVSSVTLSGQQTEDVQISFNADQLKKYGLNQDTVVNLIKGNTISTPLGLYTINKSQKSVVVSGNIQSVNDLKNIRIPVVPQGASSLQGVAGSSGQAGAGSASMQGTGIRSGTSGVQGSSRSLGAGQSAAVQAQQIPTVRLSDVADVTYEKKAESISRTNGKQSIGLSIVKGQDANTVDVVNGVKDQVAKFEKNNTGIQAVAMYDQGQPIQQSVSTMLEKAIYGAVFAMLVILLFLRNIRTTLISVVSIPLSLLIALLVLKQMNVTLNVMTLGAMTIAIGRVVDDSIVVIENIYRRMSLSTEKLSGMALIREAAHEMFIPIMSSTIVTIAVFLPMATVSGVIGQIFLPFALTIVFSLLASLLVAITIVPMLADSMFKRGLKKKTHSEENPGKLASFYRRLLNGALNHKMIVFGSAVVLFIASLFLVPHIGASFLPNDSQKQMIISYNPNPGQTVADTEKAALKAEKYLQSNKNMTKMQYSIGGSSSTAMFQSSANQALFFTSYKNSTPDFAKLQEKTLQDLKKVSNQGDWQLQNFGSGGSSTSTLTLYVYGNSMNDLRPVVNNLVDLVAQDSNFSQAGSSLSKSYDQYTIAADQAKLGQYGISAGQIAQTLMQSSSIANNQALTSIKRPSGSDLNVYLKTASDSGINSIGDLTNQTIASPTGNQVKISDIAGVQKGQSPQSITKRDGKLYAQVTANVTAKNVSAATAELQKKINKMHLPTGTSVSFSGVSQQMNDSFSQLGMAMLAAIIIVYFVLVLTFGGGLAPLAILFSLPFAIIGSLVALLISGDTISVSSMIGALMLIGIVITNAVVLIHRVIHKEKEGLDTREAILEAAGTRIRPILMTAIATIFALLPLAFGMEGSGGLISKGLAVTVIGGITSSTILTLVIVPIVYETLMKFRGRKRNRREEAAE</sequence>
<dbReference type="EMBL" id="BMOK01000002">
    <property type="protein sequence ID" value="GGL46051.1"/>
    <property type="molecule type" value="Genomic_DNA"/>
</dbReference>
<dbReference type="Gene3D" id="3.30.2090.10">
    <property type="entry name" value="Multidrug efflux transporter AcrB TolC docking domain, DN and DC subdomains"/>
    <property type="match status" value="3"/>
</dbReference>
<protein>
    <submittedName>
        <fullName evidence="3">Swarming motility protein SwrC</fullName>
    </submittedName>
</protein>
<proteinExistence type="predicted"/>
<dbReference type="Pfam" id="PF00873">
    <property type="entry name" value="ACR_tran"/>
    <property type="match status" value="2"/>
</dbReference>
<feature type="transmembrane region" description="Helical" evidence="2">
    <location>
        <begin position="576"/>
        <end position="601"/>
    </location>
</feature>
<feature type="transmembrane region" description="Helical" evidence="2">
    <location>
        <begin position="959"/>
        <end position="984"/>
    </location>
</feature>
<dbReference type="Gene3D" id="3.30.70.1320">
    <property type="entry name" value="Multidrug efflux transporter AcrB pore domain like"/>
    <property type="match status" value="2"/>
</dbReference>
<feature type="region of interest" description="Disordered" evidence="1">
    <location>
        <begin position="258"/>
        <end position="289"/>
    </location>
</feature>
<dbReference type="SUPFAM" id="SSF82693">
    <property type="entry name" value="Multidrug efflux transporter AcrB pore domain, PN1, PN2, PC1 and PC2 subdomains"/>
    <property type="match status" value="2"/>
</dbReference>
<dbReference type="AlphaFoldDB" id="A0A917VYR3"/>
<dbReference type="InterPro" id="IPR027463">
    <property type="entry name" value="AcrB_DN_DC_subdom"/>
</dbReference>
<dbReference type="SUPFAM" id="SSF82714">
    <property type="entry name" value="Multidrug efflux transporter AcrB TolC docking domain, DN and DC subdomains"/>
    <property type="match status" value="2"/>
</dbReference>
<dbReference type="InterPro" id="IPR001036">
    <property type="entry name" value="Acrflvin-R"/>
</dbReference>
<feature type="compositionally biased region" description="Polar residues" evidence="1">
    <location>
        <begin position="277"/>
        <end position="289"/>
    </location>
</feature>
<dbReference type="Proteomes" id="UP000654670">
    <property type="component" value="Unassembled WGS sequence"/>
</dbReference>
<name>A0A917VYR3_9BACL</name>
<dbReference type="GO" id="GO:0042910">
    <property type="term" value="F:xenobiotic transmembrane transporter activity"/>
    <property type="evidence" value="ECO:0007669"/>
    <property type="project" value="TreeGrafter"/>
</dbReference>
<organism evidence="3 4">
    <name type="scientific">Sporolactobacillus putidus</name>
    <dbReference type="NCBI Taxonomy" id="492735"/>
    <lineage>
        <taxon>Bacteria</taxon>
        <taxon>Bacillati</taxon>
        <taxon>Bacillota</taxon>
        <taxon>Bacilli</taxon>
        <taxon>Bacillales</taxon>
        <taxon>Sporolactobacillaceae</taxon>
        <taxon>Sporolactobacillus</taxon>
    </lineage>
</organism>
<feature type="transmembrane region" description="Helical" evidence="2">
    <location>
        <begin position="907"/>
        <end position="926"/>
    </location>
</feature>
<feature type="transmembrane region" description="Helical" evidence="2">
    <location>
        <begin position="481"/>
        <end position="500"/>
    </location>
</feature>
<feature type="transmembrane region" description="Helical" evidence="2">
    <location>
        <begin position="1005"/>
        <end position="1024"/>
    </location>
</feature>
<gene>
    <name evidence="3" type="ORF">GCM10007968_07670</name>
</gene>
<keyword evidence="2" id="KW-0472">Membrane</keyword>
<keyword evidence="4" id="KW-1185">Reference proteome</keyword>
<comment type="caution">
    <text evidence="3">The sequence shown here is derived from an EMBL/GenBank/DDBJ whole genome shotgun (WGS) entry which is preliminary data.</text>
</comment>
<dbReference type="PRINTS" id="PR00702">
    <property type="entry name" value="ACRIFLAVINRP"/>
</dbReference>
<dbReference type="Gene3D" id="1.20.1640.10">
    <property type="entry name" value="Multidrug efflux transporter AcrB transmembrane domain"/>
    <property type="match status" value="3"/>
</dbReference>
<evidence type="ECO:0000256" key="1">
    <source>
        <dbReference type="SAM" id="MobiDB-lite"/>
    </source>
</evidence>
<dbReference type="PANTHER" id="PTHR32063:SF0">
    <property type="entry name" value="SWARMING MOTILITY PROTEIN SWRC"/>
    <property type="match status" value="1"/>
</dbReference>
<feature type="transmembrane region" description="Helical" evidence="2">
    <location>
        <begin position="410"/>
        <end position="427"/>
    </location>
</feature>
<feature type="transmembrane region" description="Helical" evidence="2">
    <location>
        <begin position="512"/>
        <end position="539"/>
    </location>
</feature>
<feature type="transmembrane region" description="Helical" evidence="2">
    <location>
        <begin position="933"/>
        <end position="953"/>
    </location>
</feature>
<evidence type="ECO:0000256" key="2">
    <source>
        <dbReference type="SAM" id="Phobius"/>
    </source>
</evidence>
<feature type="compositionally biased region" description="Low complexity" evidence="1">
    <location>
        <begin position="258"/>
        <end position="275"/>
    </location>
</feature>
<dbReference type="Gene3D" id="3.30.70.1440">
    <property type="entry name" value="Multidrug efflux transporter AcrB pore domain"/>
    <property type="match status" value="1"/>
</dbReference>
<dbReference type="SUPFAM" id="SSF82866">
    <property type="entry name" value="Multidrug efflux transporter AcrB transmembrane domain"/>
    <property type="match status" value="2"/>
</dbReference>
<reference evidence="3" key="1">
    <citation type="journal article" date="2014" name="Int. J. Syst. Evol. Microbiol.">
        <title>Complete genome sequence of Corynebacterium casei LMG S-19264T (=DSM 44701T), isolated from a smear-ripened cheese.</title>
        <authorList>
            <consortium name="US DOE Joint Genome Institute (JGI-PGF)"/>
            <person name="Walter F."/>
            <person name="Albersmeier A."/>
            <person name="Kalinowski J."/>
            <person name="Ruckert C."/>
        </authorList>
    </citation>
    <scope>NUCLEOTIDE SEQUENCE</scope>
    <source>
        <strain evidence="3">JCM 15325</strain>
    </source>
</reference>
<accession>A0A917VYR3</accession>
<dbReference type="PANTHER" id="PTHR32063">
    <property type="match status" value="1"/>
</dbReference>
<dbReference type="GO" id="GO:0005886">
    <property type="term" value="C:plasma membrane"/>
    <property type="evidence" value="ECO:0007669"/>
    <property type="project" value="TreeGrafter"/>
</dbReference>
<keyword evidence="2" id="KW-1133">Transmembrane helix</keyword>
<keyword evidence="2" id="KW-0812">Transmembrane</keyword>